<comment type="caution">
    <text evidence="6">The sequence shown here is derived from an EMBL/GenBank/DDBJ whole genome shotgun (WGS) entry which is preliminary data.</text>
</comment>
<evidence type="ECO:0000256" key="2">
    <source>
        <dbReference type="ARBA" id="ARBA00022448"/>
    </source>
</evidence>
<dbReference type="PANTHER" id="PTHR30061">
    <property type="entry name" value="MALTOSE-BINDING PERIPLASMIC PROTEIN"/>
    <property type="match status" value="1"/>
</dbReference>
<keyword evidence="7" id="KW-1185">Reference proteome</keyword>
<evidence type="ECO:0000256" key="5">
    <source>
        <dbReference type="SAM" id="SignalP"/>
    </source>
</evidence>
<keyword evidence="2" id="KW-0813">Transport</keyword>
<feature type="chain" id="PRO_5007105486" evidence="5">
    <location>
        <begin position="27"/>
        <end position="415"/>
    </location>
</feature>
<dbReference type="Proteomes" id="UP000054375">
    <property type="component" value="Unassembled WGS sequence"/>
</dbReference>
<sequence length="415" mass="43272">MNSFLGRPRPTAAVLLVLAVATTATACGSGSGGSGTKAADSGTYTVWDPYPQFTKGSAWTDLLDKCGTAAGVKVKRTAFDTSDLANKTLLAAQQGNSPDVLVVDNPVVSTLAEAGVLTTTEENKLDTSKVDPNLLAAGQSGGKTYGTPIGANTLALYYNKKVLEGAGVDIASVKDWPTLTAALAKVKKAGKKGITFSAIGTEEGSFQFLPWFWGAGAQLTRLDSAQGQSALSLWKDWLKAGYAPNSVLNNTQTTSWQEFATGDYAFAENGTWQLANARKAGFAYGVLPIPGASGGNAPAPTGGEFVTLPAQKDTARYTTSQKLAGCLTSTQNLYATDTTLSYVAPTTEVQDKQVAAEAELKPWVAAVRTAKGRTSDDLGTKYPKISEQLWKAVQSALSGSKSPKDALTEAQSAAK</sequence>
<dbReference type="GO" id="GO:0015768">
    <property type="term" value="P:maltose transport"/>
    <property type="evidence" value="ECO:0007669"/>
    <property type="project" value="TreeGrafter"/>
</dbReference>
<feature type="signal peptide" evidence="5">
    <location>
        <begin position="1"/>
        <end position="26"/>
    </location>
</feature>
<evidence type="ECO:0000313" key="6">
    <source>
        <dbReference type="EMBL" id="KUN64222.1"/>
    </source>
</evidence>
<evidence type="ECO:0000256" key="3">
    <source>
        <dbReference type="ARBA" id="ARBA00022729"/>
    </source>
</evidence>
<protein>
    <submittedName>
        <fullName evidence="6">ABC transporter substrate-binding protein</fullName>
    </submittedName>
</protein>
<dbReference type="AlphaFoldDB" id="A0A101RYR0"/>
<dbReference type="PROSITE" id="PS51257">
    <property type="entry name" value="PROKAR_LIPOPROTEIN"/>
    <property type="match status" value="1"/>
</dbReference>
<accession>A0A101RYR0</accession>
<comment type="similarity">
    <text evidence="1">Belongs to the bacterial solute-binding protein 1 family.</text>
</comment>
<dbReference type="SUPFAM" id="SSF53850">
    <property type="entry name" value="Periplasmic binding protein-like II"/>
    <property type="match status" value="1"/>
</dbReference>
<dbReference type="InterPro" id="IPR006059">
    <property type="entry name" value="SBP"/>
</dbReference>
<evidence type="ECO:0000256" key="1">
    <source>
        <dbReference type="ARBA" id="ARBA00008520"/>
    </source>
</evidence>
<proteinExistence type="inferred from homology"/>
<dbReference type="Gene3D" id="3.40.190.10">
    <property type="entry name" value="Periplasmic binding protein-like II"/>
    <property type="match status" value="2"/>
</dbReference>
<dbReference type="GO" id="GO:0055052">
    <property type="term" value="C:ATP-binding cassette (ABC) transporter complex, substrate-binding subunit-containing"/>
    <property type="evidence" value="ECO:0007669"/>
    <property type="project" value="TreeGrafter"/>
</dbReference>
<reference evidence="6 7" key="1">
    <citation type="submission" date="2015-10" db="EMBL/GenBank/DDBJ databases">
        <title>Draft genome sequence of Streptomyces griseorubiginosus DSM 40469, type strain for the species Streptomyces griseorubiginosus.</title>
        <authorList>
            <person name="Ruckert C."/>
            <person name="Winkler A."/>
            <person name="Kalinowski J."/>
            <person name="Kampfer P."/>
            <person name="Glaeser S."/>
        </authorList>
    </citation>
    <scope>NUCLEOTIDE SEQUENCE [LARGE SCALE GENOMIC DNA]</scope>
    <source>
        <strain evidence="6 7">DSM 40469</strain>
    </source>
</reference>
<dbReference type="PANTHER" id="PTHR30061:SF50">
    <property type="entry name" value="MALTOSE_MALTODEXTRIN-BINDING PERIPLASMIC PROTEIN"/>
    <property type="match status" value="1"/>
</dbReference>
<name>A0A101RYR0_9ACTN</name>
<dbReference type="GO" id="GO:0042956">
    <property type="term" value="P:maltodextrin transmembrane transport"/>
    <property type="evidence" value="ECO:0007669"/>
    <property type="project" value="TreeGrafter"/>
</dbReference>
<keyword evidence="3 5" id="KW-0732">Signal</keyword>
<dbReference type="GO" id="GO:1901982">
    <property type="term" value="F:maltose binding"/>
    <property type="evidence" value="ECO:0007669"/>
    <property type="project" value="TreeGrafter"/>
</dbReference>
<evidence type="ECO:0000313" key="7">
    <source>
        <dbReference type="Proteomes" id="UP000054375"/>
    </source>
</evidence>
<gene>
    <name evidence="6" type="ORF">AQJ54_24650</name>
</gene>
<dbReference type="RefSeq" id="WP_062241008.1">
    <property type="nucleotide sequence ID" value="NZ_JBPJFL010000002.1"/>
</dbReference>
<dbReference type="EMBL" id="LMWV01000020">
    <property type="protein sequence ID" value="KUN64222.1"/>
    <property type="molecule type" value="Genomic_DNA"/>
</dbReference>
<feature type="region of interest" description="Disordered" evidence="4">
    <location>
        <begin position="396"/>
        <end position="415"/>
    </location>
</feature>
<organism evidence="6 7">
    <name type="scientific">Streptomyces griseorubiginosus</name>
    <dbReference type="NCBI Taxonomy" id="67304"/>
    <lineage>
        <taxon>Bacteria</taxon>
        <taxon>Bacillati</taxon>
        <taxon>Actinomycetota</taxon>
        <taxon>Actinomycetes</taxon>
        <taxon>Kitasatosporales</taxon>
        <taxon>Streptomycetaceae</taxon>
        <taxon>Streptomyces</taxon>
    </lineage>
</organism>
<dbReference type="Pfam" id="PF13416">
    <property type="entry name" value="SBP_bac_8"/>
    <property type="match status" value="1"/>
</dbReference>
<evidence type="ECO:0000256" key="4">
    <source>
        <dbReference type="SAM" id="MobiDB-lite"/>
    </source>
</evidence>